<name>A0A840IV30_9PSEU</name>
<dbReference type="Proteomes" id="UP000581769">
    <property type="component" value="Unassembled WGS sequence"/>
</dbReference>
<evidence type="ECO:0000313" key="1">
    <source>
        <dbReference type="EMBL" id="MBB4685730.1"/>
    </source>
</evidence>
<evidence type="ECO:0000313" key="2">
    <source>
        <dbReference type="Proteomes" id="UP000581769"/>
    </source>
</evidence>
<protein>
    <submittedName>
        <fullName evidence="1">Uncharacterized protein</fullName>
    </submittedName>
</protein>
<proteinExistence type="predicted"/>
<gene>
    <name evidence="1" type="ORF">BJY18_003215</name>
</gene>
<reference evidence="1 2" key="1">
    <citation type="submission" date="2020-08" db="EMBL/GenBank/DDBJ databases">
        <title>Sequencing the genomes of 1000 actinobacteria strains.</title>
        <authorList>
            <person name="Klenk H.-P."/>
        </authorList>
    </citation>
    <scope>NUCLEOTIDE SEQUENCE [LARGE SCALE GENOMIC DNA]</scope>
    <source>
        <strain evidence="1 2">DSM 45859</strain>
    </source>
</reference>
<dbReference type="EMBL" id="JACHMG010000001">
    <property type="protein sequence ID" value="MBB4685730.1"/>
    <property type="molecule type" value="Genomic_DNA"/>
</dbReference>
<accession>A0A840IV30</accession>
<organism evidence="1 2">
    <name type="scientific">Amycolatopsis jiangsuensis</name>
    <dbReference type="NCBI Taxonomy" id="1181879"/>
    <lineage>
        <taxon>Bacteria</taxon>
        <taxon>Bacillati</taxon>
        <taxon>Actinomycetota</taxon>
        <taxon>Actinomycetes</taxon>
        <taxon>Pseudonocardiales</taxon>
        <taxon>Pseudonocardiaceae</taxon>
        <taxon>Amycolatopsis</taxon>
    </lineage>
</organism>
<sequence length="45" mass="5237">MSAMWQGCLADTDYFEMRSSGGSEYGIWVTMRFPRFHGELQAMVR</sequence>
<keyword evidence="2" id="KW-1185">Reference proteome</keyword>
<comment type="caution">
    <text evidence="1">The sequence shown here is derived from an EMBL/GenBank/DDBJ whole genome shotgun (WGS) entry which is preliminary data.</text>
</comment>
<dbReference type="AlphaFoldDB" id="A0A840IV30"/>